<evidence type="ECO:0000313" key="1">
    <source>
        <dbReference type="EMBL" id="KIK29818.1"/>
    </source>
</evidence>
<dbReference type="HOGENOM" id="CLU_2850589_0_0_1"/>
<protein>
    <submittedName>
        <fullName evidence="1">Uncharacterized protein</fullName>
    </submittedName>
</protein>
<reference evidence="2" key="2">
    <citation type="submission" date="2015-01" db="EMBL/GenBank/DDBJ databases">
        <title>Evolutionary Origins and Diversification of the Mycorrhizal Mutualists.</title>
        <authorList>
            <consortium name="DOE Joint Genome Institute"/>
            <consortium name="Mycorrhizal Genomics Consortium"/>
            <person name="Kohler A."/>
            <person name="Kuo A."/>
            <person name="Nagy L.G."/>
            <person name="Floudas D."/>
            <person name="Copeland A."/>
            <person name="Barry K.W."/>
            <person name="Cichocki N."/>
            <person name="Veneault-Fourrey C."/>
            <person name="LaButti K."/>
            <person name="Lindquist E.A."/>
            <person name="Lipzen A."/>
            <person name="Lundell T."/>
            <person name="Morin E."/>
            <person name="Murat C."/>
            <person name="Riley R."/>
            <person name="Ohm R."/>
            <person name="Sun H."/>
            <person name="Tunlid A."/>
            <person name="Henrissat B."/>
            <person name="Grigoriev I.V."/>
            <person name="Hibbett D.S."/>
            <person name="Martin F."/>
        </authorList>
    </citation>
    <scope>NUCLEOTIDE SEQUENCE [LARGE SCALE GENOMIC DNA]</scope>
    <source>
        <strain evidence="2">441</strain>
    </source>
</reference>
<organism evidence="1 2">
    <name type="scientific">Pisolithus microcarpus 441</name>
    <dbReference type="NCBI Taxonomy" id="765257"/>
    <lineage>
        <taxon>Eukaryota</taxon>
        <taxon>Fungi</taxon>
        <taxon>Dikarya</taxon>
        <taxon>Basidiomycota</taxon>
        <taxon>Agaricomycotina</taxon>
        <taxon>Agaricomycetes</taxon>
        <taxon>Agaricomycetidae</taxon>
        <taxon>Boletales</taxon>
        <taxon>Sclerodermatineae</taxon>
        <taxon>Pisolithaceae</taxon>
        <taxon>Pisolithus</taxon>
    </lineage>
</organism>
<sequence length="65" mass="7278">MAVVGALAVGTDESRTHSSAYDFPGLNIPCGHEHKFYNYSKGNTRIHQTRRYTYNGRGGKTKRTC</sequence>
<dbReference type="AlphaFoldDB" id="A0A0D0ACI5"/>
<dbReference type="EMBL" id="KN833688">
    <property type="protein sequence ID" value="KIK29818.1"/>
    <property type="molecule type" value="Genomic_DNA"/>
</dbReference>
<gene>
    <name evidence="1" type="ORF">PISMIDRAFT_671777</name>
</gene>
<dbReference type="Proteomes" id="UP000054018">
    <property type="component" value="Unassembled WGS sequence"/>
</dbReference>
<reference evidence="1 2" key="1">
    <citation type="submission" date="2014-04" db="EMBL/GenBank/DDBJ databases">
        <authorList>
            <consortium name="DOE Joint Genome Institute"/>
            <person name="Kuo A."/>
            <person name="Kohler A."/>
            <person name="Costa M.D."/>
            <person name="Nagy L.G."/>
            <person name="Floudas D."/>
            <person name="Copeland A."/>
            <person name="Barry K.W."/>
            <person name="Cichocki N."/>
            <person name="Veneault-Fourrey C."/>
            <person name="LaButti K."/>
            <person name="Lindquist E.A."/>
            <person name="Lipzen A."/>
            <person name="Lundell T."/>
            <person name="Morin E."/>
            <person name="Murat C."/>
            <person name="Sun H."/>
            <person name="Tunlid A."/>
            <person name="Henrissat B."/>
            <person name="Grigoriev I.V."/>
            <person name="Hibbett D.S."/>
            <person name="Martin F."/>
            <person name="Nordberg H.P."/>
            <person name="Cantor M.N."/>
            <person name="Hua S.X."/>
        </authorList>
    </citation>
    <scope>NUCLEOTIDE SEQUENCE [LARGE SCALE GENOMIC DNA]</scope>
    <source>
        <strain evidence="1 2">441</strain>
    </source>
</reference>
<name>A0A0D0ACI5_9AGAM</name>
<accession>A0A0D0ACI5</accession>
<evidence type="ECO:0000313" key="2">
    <source>
        <dbReference type="Proteomes" id="UP000054018"/>
    </source>
</evidence>
<proteinExistence type="predicted"/>
<keyword evidence="2" id="KW-1185">Reference proteome</keyword>